<name>A0A7X9XNB1_CLOBE</name>
<organism evidence="1 2">
    <name type="scientific">Clostridium beijerinckii</name>
    <name type="common">Clostridium MP</name>
    <dbReference type="NCBI Taxonomy" id="1520"/>
    <lineage>
        <taxon>Bacteria</taxon>
        <taxon>Bacillati</taxon>
        <taxon>Bacillota</taxon>
        <taxon>Clostridia</taxon>
        <taxon>Eubacteriales</taxon>
        <taxon>Clostridiaceae</taxon>
        <taxon>Clostridium</taxon>
    </lineage>
</organism>
<dbReference type="AlphaFoldDB" id="A0A7X9XNB1"/>
<evidence type="ECO:0000313" key="2">
    <source>
        <dbReference type="Proteomes" id="UP000587880"/>
    </source>
</evidence>
<evidence type="ECO:0000313" key="1">
    <source>
        <dbReference type="EMBL" id="NMF04307.1"/>
    </source>
</evidence>
<dbReference type="EMBL" id="JABAGD010000008">
    <property type="protein sequence ID" value="NMF04307.1"/>
    <property type="molecule type" value="Genomic_DNA"/>
</dbReference>
<comment type="caution">
    <text evidence="1">The sequence shown here is derived from an EMBL/GenBank/DDBJ whole genome shotgun (WGS) entry which is preliminary data.</text>
</comment>
<dbReference type="RefSeq" id="WP_168981382.1">
    <property type="nucleotide sequence ID" value="NZ_JABAGD010000008.1"/>
</dbReference>
<dbReference type="Proteomes" id="UP000587880">
    <property type="component" value="Unassembled WGS sequence"/>
</dbReference>
<reference evidence="1 2" key="1">
    <citation type="submission" date="2020-04" db="EMBL/GenBank/DDBJ databases">
        <authorList>
            <person name="Hitch T.C.A."/>
            <person name="Wylensek D."/>
            <person name="Clavel T."/>
        </authorList>
    </citation>
    <scope>NUCLEOTIDE SEQUENCE [LARGE SCALE GENOMIC DNA]</scope>
    <source>
        <strain evidence="1 2">WB01_NA02</strain>
    </source>
</reference>
<accession>A0A7X9XNB1</accession>
<gene>
    <name evidence="1" type="ORF">HF849_05945</name>
</gene>
<sequence>MATLATLGIVVVSSDGLIDLAIVLPTIGLSIEGIALLARIDCFLKCSVLY</sequence>
<proteinExistence type="predicted"/>
<protein>
    <submittedName>
        <fullName evidence="1">Uncharacterized protein</fullName>
    </submittedName>
</protein>